<name>X1Q8G9_9ZZZZ</name>
<dbReference type="InterPro" id="IPR038071">
    <property type="entry name" value="UROD/MetE-like_sf"/>
</dbReference>
<sequence length="48" mass="5212">MVIKDPTHAEAVIEQALDFQTKYLERLLEVGANIFIGDPVASATVISP</sequence>
<protein>
    <submittedName>
        <fullName evidence="1">Uncharacterized protein</fullName>
    </submittedName>
</protein>
<gene>
    <name evidence="1" type="ORF">S06H3_59119</name>
</gene>
<dbReference type="AlphaFoldDB" id="X1Q8G9"/>
<reference evidence="1" key="1">
    <citation type="journal article" date="2014" name="Front. Microbiol.">
        <title>High frequency of phylogenetically diverse reductive dehalogenase-homologous genes in deep subseafloor sedimentary metagenomes.</title>
        <authorList>
            <person name="Kawai M."/>
            <person name="Futagami T."/>
            <person name="Toyoda A."/>
            <person name="Takaki Y."/>
            <person name="Nishi S."/>
            <person name="Hori S."/>
            <person name="Arai W."/>
            <person name="Tsubouchi T."/>
            <person name="Morono Y."/>
            <person name="Uchiyama I."/>
            <person name="Ito T."/>
            <person name="Fujiyama A."/>
            <person name="Inagaki F."/>
            <person name="Takami H."/>
        </authorList>
    </citation>
    <scope>NUCLEOTIDE SEQUENCE</scope>
    <source>
        <strain evidence="1">Expedition CK06-06</strain>
    </source>
</reference>
<evidence type="ECO:0000313" key="1">
    <source>
        <dbReference type="EMBL" id="GAI47360.1"/>
    </source>
</evidence>
<dbReference type="EMBL" id="BARV01038360">
    <property type="protein sequence ID" value="GAI47360.1"/>
    <property type="molecule type" value="Genomic_DNA"/>
</dbReference>
<dbReference type="Gene3D" id="3.20.20.210">
    <property type="match status" value="1"/>
</dbReference>
<comment type="caution">
    <text evidence="1">The sequence shown here is derived from an EMBL/GenBank/DDBJ whole genome shotgun (WGS) entry which is preliminary data.</text>
</comment>
<proteinExistence type="predicted"/>
<feature type="non-terminal residue" evidence="1">
    <location>
        <position position="48"/>
    </location>
</feature>
<accession>X1Q8G9</accession>
<organism evidence="1">
    <name type="scientific">marine sediment metagenome</name>
    <dbReference type="NCBI Taxonomy" id="412755"/>
    <lineage>
        <taxon>unclassified sequences</taxon>
        <taxon>metagenomes</taxon>
        <taxon>ecological metagenomes</taxon>
    </lineage>
</organism>